<comment type="function">
    <text evidence="7">Functions as a peptidoglycan terminase that cleaves nascent peptidoglycan strands endolytically to terminate their elongation.</text>
</comment>
<comment type="caution">
    <text evidence="8">The sequence shown here is derived from an EMBL/GenBank/DDBJ whole genome shotgun (WGS) entry which is preliminary data.</text>
</comment>
<feature type="site" description="Important for catalytic activity" evidence="7">
    <location>
        <position position="236"/>
    </location>
</feature>
<dbReference type="Gene3D" id="3.30.1490.480">
    <property type="entry name" value="Endolytic murein transglycosylase"/>
    <property type="match status" value="1"/>
</dbReference>
<evidence type="ECO:0000256" key="4">
    <source>
        <dbReference type="ARBA" id="ARBA00023136"/>
    </source>
</evidence>
<dbReference type="EC" id="4.2.2.29" evidence="7"/>
<dbReference type="NCBIfam" id="TIGR00247">
    <property type="entry name" value="endolytic transglycosylase MltG"/>
    <property type="match status" value="1"/>
</dbReference>
<dbReference type="EMBL" id="PFPK01000034">
    <property type="protein sequence ID" value="PIZ94717.1"/>
    <property type="molecule type" value="Genomic_DNA"/>
</dbReference>
<comment type="similarity">
    <text evidence="7">Belongs to the transglycosylase MltG family.</text>
</comment>
<dbReference type="GO" id="GO:0008932">
    <property type="term" value="F:lytic endotransglycosylase activity"/>
    <property type="evidence" value="ECO:0007669"/>
    <property type="project" value="UniProtKB-UniRule"/>
</dbReference>
<comment type="subcellular location">
    <subcellularLocation>
        <location evidence="7">Cell membrane</location>
        <topology evidence="7">Single-pass membrane protein</topology>
    </subcellularLocation>
</comment>
<accession>A0A2M7V7J9</accession>
<dbReference type="GO" id="GO:0005886">
    <property type="term" value="C:plasma membrane"/>
    <property type="evidence" value="ECO:0007669"/>
    <property type="project" value="UniProtKB-SubCell"/>
</dbReference>
<evidence type="ECO:0000256" key="7">
    <source>
        <dbReference type="HAMAP-Rule" id="MF_02065"/>
    </source>
</evidence>
<evidence type="ECO:0000256" key="3">
    <source>
        <dbReference type="ARBA" id="ARBA00022989"/>
    </source>
</evidence>
<evidence type="ECO:0000256" key="2">
    <source>
        <dbReference type="ARBA" id="ARBA00022692"/>
    </source>
</evidence>
<dbReference type="HAMAP" id="MF_02065">
    <property type="entry name" value="MltG"/>
    <property type="match status" value="1"/>
</dbReference>
<gene>
    <name evidence="7" type="primary">mltG</name>
    <name evidence="8" type="ORF">COX81_02825</name>
</gene>
<reference evidence="9" key="1">
    <citation type="submission" date="2017-09" db="EMBL/GenBank/DDBJ databases">
        <title>Depth-based differentiation of microbial function through sediment-hosted aquifers and enrichment of novel symbionts in the deep terrestrial subsurface.</title>
        <authorList>
            <person name="Probst A.J."/>
            <person name="Ladd B."/>
            <person name="Jarett J.K."/>
            <person name="Geller-Mcgrath D.E."/>
            <person name="Sieber C.M.K."/>
            <person name="Emerson J.B."/>
            <person name="Anantharaman K."/>
            <person name="Thomas B.C."/>
            <person name="Malmstrom R."/>
            <person name="Stieglmeier M."/>
            <person name="Klingl A."/>
            <person name="Woyke T."/>
            <person name="Ryan C.M."/>
            <person name="Banfield J.F."/>
        </authorList>
    </citation>
    <scope>NUCLEOTIDE SEQUENCE [LARGE SCALE GENOMIC DNA]</scope>
</reference>
<evidence type="ECO:0000256" key="1">
    <source>
        <dbReference type="ARBA" id="ARBA00022475"/>
    </source>
</evidence>
<evidence type="ECO:0000256" key="5">
    <source>
        <dbReference type="ARBA" id="ARBA00023239"/>
    </source>
</evidence>
<evidence type="ECO:0000313" key="8">
    <source>
        <dbReference type="EMBL" id="PIZ94717.1"/>
    </source>
</evidence>
<dbReference type="Pfam" id="PF02618">
    <property type="entry name" value="YceG"/>
    <property type="match status" value="1"/>
</dbReference>
<dbReference type="PANTHER" id="PTHR30518">
    <property type="entry name" value="ENDOLYTIC MUREIN TRANSGLYCOSYLASE"/>
    <property type="match status" value="1"/>
</dbReference>
<evidence type="ECO:0000313" key="9">
    <source>
        <dbReference type="Proteomes" id="UP000228568"/>
    </source>
</evidence>
<feature type="transmembrane region" description="Helical" evidence="7">
    <location>
        <begin position="7"/>
        <end position="26"/>
    </location>
</feature>
<keyword evidence="5 7" id="KW-0456">Lyase</keyword>
<comment type="catalytic activity">
    <reaction evidence="7">
        <text>a peptidoglycan chain = a peptidoglycan chain with N-acetyl-1,6-anhydromuramyl-[peptide] at the reducing end + a peptidoglycan chain with N-acetylglucosamine at the non-reducing end.</text>
        <dbReference type="EC" id="4.2.2.29"/>
    </reaction>
</comment>
<protein>
    <recommendedName>
        <fullName evidence="7">Endolytic murein transglycosylase</fullName>
        <ecNumber evidence="7">4.2.2.29</ecNumber>
    </recommendedName>
    <alternativeName>
        <fullName evidence="7">Peptidoglycan lytic transglycosylase</fullName>
    </alternativeName>
    <alternativeName>
        <fullName evidence="7">Peptidoglycan polymerization terminase</fullName>
    </alternativeName>
</protein>
<keyword evidence="1 7" id="KW-1003">Cell membrane</keyword>
<dbReference type="PANTHER" id="PTHR30518:SF2">
    <property type="entry name" value="ENDOLYTIC MUREIN TRANSGLYCOSYLASE"/>
    <property type="match status" value="1"/>
</dbReference>
<dbReference type="AlphaFoldDB" id="A0A2M7V7J9"/>
<evidence type="ECO:0000256" key="6">
    <source>
        <dbReference type="ARBA" id="ARBA00023316"/>
    </source>
</evidence>
<keyword evidence="3 7" id="KW-1133">Transmembrane helix</keyword>
<keyword evidence="6 7" id="KW-0961">Cell wall biogenesis/degradation</keyword>
<sequence length="350" mass="39913">MKKITPAKISIFIITLCILIGVWFVYTEIYTAKSQKVDQITFQINLGESVSDLADRLESEYVIRNAWLFKKYIFFKGIDREIRQGNFQVNSPITLAHVVKSLANPSVSEQTITILPGWNLRDIAKYFESQGIIANADELYAVVGKPAYNYKVLADHAPAIEADLPVLRDKPDYVSYEGYIAPDTYRVFKDASVSDIVQKLIKERDGQFTDEMYSEITKSNRTVFEVLTVASIVEREVQYKADKAKVADIFWRRYDLNWALQADSTVHYVVGTDGDVFTTKDDRESLSPWNTYKYPGLPFGPISSPSLATIQAVIHPEINNDWYFLTDSEGNVHYAETLEGHNLNVGRYLR</sequence>
<organism evidence="8 9">
    <name type="scientific">Candidatus Magasanikbacteria bacterium CG_4_10_14_0_2_um_filter_37_12</name>
    <dbReference type="NCBI Taxonomy" id="1974637"/>
    <lineage>
        <taxon>Bacteria</taxon>
        <taxon>Candidatus Magasanikiibacteriota</taxon>
    </lineage>
</organism>
<name>A0A2M7V7J9_9BACT</name>
<dbReference type="InterPro" id="IPR003770">
    <property type="entry name" value="MLTG-like"/>
</dbReference>
<dbReference type="GO" id="GO:0009252">
    <property type="term" value="P:peptidoglycan biosynthetic process"/>
    <property type="evidence" value="ECO:0007669"/>
    <property type="project" value="UniProtKB-UniRule"/>
</dbReference>
<proteinExistence type="inferred from homology"/>
<dbReference type="Proteomes" id="UP000228568">
    <property type="component" value="Unassembled WGS sequence"/>
</dbReference>
<keyword evidence="2 7" id="KW-0812">Transmembrane</keyword>
<dbReference type="GO" id="GO:0071555">
    <property type="term" value="P:cell wall organization"/>
    <property type="evidence" value="ECO:0007669"/>
    <property type="project" value="UniProtKB-KW"/>
</dbReference>
<keyword evidence="4 7" id="KW-0472">Membrane</keyword>